<sequence length="152" mass="18070">MTIDEWLDEHNQQYFSWLERLRKMNEENFFQPIADQKWSPAAIVMHMAAWDHYTLDDRIPQINEGARLEKFPDFQQFNEQAWKKADSGFSQNEIMDEARNERELLMETVRTMDKDKLHAKFSIGNDTMTTEEYITGFAGHDRHHMKQIGGAE</sequence>
<dbReference type="Pfam" id="PF12867">
    <property type="entry name" value="DinB_2"/>
    <property type="match status" value="1"/>
</dbReference>
<dbReference type="InterPro" id="IPR034660">
    <property type="entry name" value="DinB/YfiT-like"/>
</dbReference>
<gene>
    <name evidence="2" type="ORF">E2626_15720</name>
</gene>
<organism evidence="2 3">
    <name type="scientific">Jeotgalibacillus salarius</name>
    <dbReference type="NCBI Taxonomy" id="546023"/>
    <lineage>
        <taxon>Bacteria</taxon>
        <taxon>Bacillati</taxon>
        <taxon>Bacillota</taxon>
        <taxon>Bacilli</taxon>
        <taxon>Bacillales</taxon>
        <taxon>Caryophanaceae</taxon>
        <taxon>Jeotgalibacillus</taxon>
    </lineage>
</organism>
<protein>
    <submittedName>
        <fullName evidence="2">DinB family protein</fullName>
    </submittedName>
</protein>
<dbReference type="EMBL" id="SORX01000013">
    <property type="protein sequence ID" value="TFD98355.1"/>
    <property type="molecule type" value="Genomic_DNA"/>
</dbReference>
<keyword evidence="3" id="KW-1185">Reference proteome</keyword>
<dbReference type="Gene3D" id="1.20.120.450">
    <property type="entry name" value="dinb family like domain"/>
    <property type="match status" value="1"/>
</dbReference>
<dbReference type="InterPro" id="IPR024775">
    <property type="entry name" value="DinB-like"/>
</dbReference>
<evidence type="ECO:0000313" key="3">
    <source>
        <dbReference type="Proteomes" id="UP000297776"/>
    </source>
</evidence>
<name>A0A4Y8L6T0_9BACL</name>
<dbReference type="AlphaFoldDB" id="A0A4Y8L6T0"/>
<dbReference type="RefSeq" id="WP_134382884.1">
    <property type="nucleotide sequence ID" value="NZ_SORX01000013.1"/>
</dbReference>
<comment type="caution">
    <text evidence="2">The sequence shown here is derived from an EMBL/GenBank/DDBJ whole genome shotgun (WGS) entry which is preliminary data.</text>
</comment>
<evidence type="ECO:0000259" key="1">
    <source>
        <dbReference type="Pfam" id="PF12867"/>
    </source>
</evidence>
<dbReference type="Proteomes" id="UP000297776">
    <property type="component" value="Unassembled WGS sequence"/>
</dbReference>
<evidence type="ECO:0000313" key="2">
    <source>
        <dbReference type="EMBL" id="TFD98355.1"/>
    </source>
</evidence>
<proteinExistence type="predicted"/>
<dbReference type="SUPFAM" id="SSF109854">
    <property type="entry name" value="DinB/YfiT-like putative metalloenzymes"/>
    <property type="match status" value="1"/>
</dbReference>
<reference evidence="2 3" key="1">
    <citation type="submission" date="2019-03" db="EMBL/GenBank/DDBJ databases">
        <authorList>
            <person name="Yang Y."/>
        </authorList>
    </citation>
    <scope>NUCLEOTIDE SEQUENCE [LARGE SCALE GENOMIC DNA]</scope>
    <source>
        <strain evidence="2 3">ASL-1</strain>
    </source>
</reference>
<accession>A0A4Y8L6T0</accession>
<dbReference type="OrthoDB" id="2964295at2"/>
<feature type="domain" description="DinB-like" evidence="1">
    <location>
        <begin position="17"/>
        <end position="148"/>
    </location>
</feature>